<dbReference type="FunCoup" id="A0A165JLR9">
    <property type="interactions" value="397"/>
</dbReference>
<keyword evidence="3" id="KW-0804">Transcription</keyword>
<evidence type="ECO:0008006" key="8">
    <source>
        <dbReference type="Google" id="ProtNLM"/>
    </source>
</evidence>
<comment type="similarity">
    <text evidence="2">Belongs to the TFIIA subunit 1 family.</text>
</comment>
<evidence type="ECO:0000313" key="7">
    <source>
        <dbReference type="Proteomes" id="UP000076842"/>
    </source>
</evidence>
<dbReference type="InterPro" id="IPR004855">
    <property type="entry name" value="TFIIA_asu/bsu"/>
</dbReference>
<dbReference type="GO" id="GO:0006367">
    <property type="term" value="P:transcription initiation at RNA polymerase II promoter"/>
    <property type="evidence" value="ECO:0007669"/>
    <property type="project" value="InterPro"/>
</dbReference>
<comment type="subcellular location">
    <subcellularLocation>
        <location evidence="1">Nucleus</location>
    </subcellularLocation>
</comment>
<dbReference type="SUPFAM" id="SSF50784">
    <property type="entry name" value="Transcription factor IIA (TFIIA), beta-barrel domain"/>
    <property type="match status" value="1"/>
</dbReference>
<evidence type="ECO:0000313" key="6">
    <source>
        <dbReference type="EMBL" id="KZT62007.1"/>
    </source>
</evidence>
<feature type="compositionally biased region" description="Pro residues" evidence="5">
    <location>
        <begin position="109"/>
        <end position="119"/>
    </location>
</feature>
<evidence type="ECO:0000256" key="1">
    <source>
        <dbReference type="ARBA" id="ARBA00004123"/>
    </source>
</evidence>
<protein>
    <recommendedName>
        <fullName evidence="8">Transcription factor IIA, alpha/beta subunit</fullName>
    </recommendedName>
</protein>
<dbReference type="Proteomes" id="UP000076842">
    <property type="component" value="Unassembled WGS sequence"/>
</dbReference>
<feature type="region of interest" description="Disordered" evidence="5">
    <location>
        <begin position="104"/>
        <end position="203"/>
    </location>
</feature>
<dbReference type="PANTHER" id="PTHR12694">
    <property type="entry name" value="TRANSCRIPTION INITIATION FACTOR IIA SUBUNIT 1"/>
    <property type="match status" value="1"/>
</dbReference>
<name>A0A165JLR9_9BASI</name>
<feature type="compositionally biased region" description="Acidic residues" evidence="5">
    <location>
        <begin position="174"/>
        <end position="197"/>
    </location>
</feature>
<dbReference type="PANTHER" id="PTHR12694:SF8">
    <property type="entry name" value="TRANSCRIPTION INITIATION FACTOR IIA SUBUNIT 1"/>
    <property type="match status" value="1"/>
</dbReference>
<dbReference type="GO" id="GO:0005672">
    <property type="term" value="C:transcription factor TFIIA complex"/>
    <property type="evidence" value="ECO:0007669"/>
    <property type="project" value="InterPro"/>
</dbReference>
<dbReference type="Gene3D" id="2.30.18.10">
    <property type="entry name" value="Transcription factor IIA (TFIIA), beta-barrel domain"/>
    <property type="match status" value="1"/>
</dbReference>
<dbReference type="Pfam" id="PF03153">
    <property type="entry name" value="TFIIA"/>
    <property type="match status" value="2"/>
</dbReference>
<evidence type="ECO:0000256" key="2">
    <source>
        <dbReference type="ARBA" id="ARBA00010059"/>
    </source>
</evidence>
<feature type="compositionally biased region" description="Polar residues" evidence="5">
    <location>
        <begin position="125"/>
        <end position="140"/>
    </location>
</feature>
<keyword evidence="7" id="KW-1185">Reference proteome</keyword>
<gene>
    <name evidence="6" type="ORF">CALCODRAFT_306045</name>
</gene>
<accession>A0A165JLR9</accession>
<dbReference type="SUPFAM" id="SSF47396">
    <property type="entry name" value="Transcription factor IIA (TFIIA), alpha-helical domain"/>
    <property type="match status" value="1"/>
</dbReference>
<keyword evidence="4" id="KW-0539">Nucleus</keyword>
<evidence type="ECO:0000256" key="4">
    <source>
        <dbReference type="ARBA" id="ARBA00023242"/>
    </source>
</evidence>
<proteinExistence type="inferred from homology"/>
<dbReference type="InParanoid" id="A0A165JLR9"/>
<dbReference type="OrthoDB" id="6275927at2759"/>
<sequence length="245" mass="26595">MSNRIVPATYRAVIDEVIASIKTDFEDAGVENDVIQELQNRWEMKVVASRVAQFEPAPPSPPNRLPPLPPPPPPGYIKTEPVDSYALYGASGVNGYAGPSNMPIRLPQPGAPVPRPPYGPAANGNGASITPNGKRVSQNSDESDSDETATLHPTPQKPVAKPPKPPKAKPLPTNDEEIGSDLDDSDDEEIGEDDEGEDGGRDSVLCTWDKVQRVKNKWKCVLKDGIMHVNGKDYLFSKCTGEFDW</sequence>
<dbReference type="STRING" id="1353952.A0A165JLR9"/>
<feature type="compositionally biased region" description="Pro residues" evidence="5">
    <location>
        <begin position="56"/>
        <end position="75"/>
    </location>
</feature>
<dbReference type="AlphaFoldDB" id="A0A165JLR9"/>
<dbReference type="InterPro" id="IPR009088">
    <property type="entry name" value="TFIIA_b-brl"/>
</dbReference>
<feature type="region of interest" description="Disordered" evidence="5">
    <location>
        <begin position="53"/>
        <end position="80"/>
    </location>
</feature>
<organism evidence="6 7">
    <name type="scientific">Calocera cornea HHB12733</name>
    <dbReference type="NCBI Taxonomy" id="1353952"/>
    <lineage>
        <taxon>Eukaryota</taxon>
        <taxon>Fungi</taxon>
        <taxon>Dikarya</taxon>
        <taxon>Basidiomycota</taxon>
        <taxon>Agaricomycotina</taxon>
        <taxon>Dacrymycetes</taxon>
        <taxon>Dacrymycetales</taxon>
        <taxon>Dacrymycetaceae</taxon>
        <taxon>Calocera</taxon>
    </lineage>
</organism>
<evidence type="ECO:0000256" key="5">
    <source>
        <dbReference type="SAM" id="MobiDB-lite"/>
    </source>
</evidence>
<reference evidence="6 7" key="1">
    <citation type="journal article" date="2016" name="Mol. Biol. Evol.">
        <title>Comparative Genomics of Early-Diverging Mushroom-Forming Fungi Provides Insights into the Origins of Lignocellulose Decay Capabilities.</title>
        <authorList>
            <person name="Nagy L.G."/>
            <person name="Riley R."/>
            <person name="Tritt A."/>
            <person name="Adam C."/>
            <person name="Daum C."/>
            <person name="Floudas D."/>
            <person name="Sun H."/>
            <person name="Yadav J.S."/>
            <person name="Pangilinan J."/>
            <person name="Larsson K.H."/>
            <person name="Matsuura K."/>
            <person name="Barry K."/>
            <person name="Labutti K."/>
            <person name="Kuo R."/>
            <person name="Ohm R.A."/>
            <person name="Bhattacharya S.S."/>
            <person name="Shirouzu T."/>
            <person name="Yoshinaga Y."/>
            <person name="Martin F.M."/>
            <person name="Grigoriev I.V."/>
            <person name="Hibbett D.S."/>
        </authorList>
    </citation>
    <scope>NUCLEOTIDE SEQUENCE [LARGE SCALE GENOMIC DNA]</scope>
    <source>
        <strain evidence="6 7">HHB12733</strain>
    </source>
</reference>
<dbReference type="Gene3D" id="1.10.287.100">
    <property type="match status" value="1"/>
</dbReference>
<dbReference type="EMBL" id="KV423919">
    <property type="protein sequence ID" value="KZT62007.1"/>
    <property type="molecule type" value="Genomic_DNA"/>
</dbReference>
<evidence type="ECO:0000256" key="3">
    <source>
        <dbReference type="ARBA" id="ARBA00023163"/>
    </source>
</evidence>
<dbReference type="SMART" id="SM01371">
    <property type="entry name" value="TFIIA"/>
    <property type="match status" value="1"/>
</dbReference>
<feature type="compositionally biased region" description="Pro residues" evidence="5">
    <location>
        <begin position="160"/>
        <end position="169"/>
    </location>
</feature>
<dbReference type="CDD" id="cd07976">
    <property type="entry name" value="TFIIA_alpha_beta_like"/>
    <property type="match status" value="1"/>
</dbReference>